<dbReference type="EMBL" id="LAZR01023468">
    <property type="protein sequence ID" value="KKL78408.1"/>
    <property type="molecule type" value="Genomic_DNA"/>
</dbReference>
<protein>
    <submittedName>
        <fullName evidence="1">Uncharacterized protein</fullName>
    </submittedName>
</protein>
<feature type="non-terminal residue" evidence="1">
    <location>
        <position position="50"/>
    </location>
</feature>
<accession>A0A0F9EWA9</accession>
<evidence type="ECO:0000313" key="1">
    <source>
        <dbReference type="EMBL" id="KKL78408.1"/>
    </source>
</evidence>
<reference evidence="1" key="1">
    <citation type="journal article" date="2015" name="Nature">
        <title>Complex archaea that bridge the gap between prokaryotes and eukaryotes.</title>
        <authorList>
            <person name="Spang A."/>
            <person name="Saw J.H."/>
            <person name="Jorgensen S.L."/>
            <person name="Zaremba-Niedzwiedzka K."/>
            <person name="Martijn J."/>
            <person name="Lind A.E."/>
            <person name="van Eijk R."/>
            <person name="Schleper C."/>
            <person name="Guy L."/>
            <person name="Ettema T.J."/>
        </authorList>
    </citation>
    <scope>NUCLEOTIDE SEQUENCE</scope>
</reference>
<sequence>MSVKVGRQLEWAQNSIETVRVKNTRGATLAVGDVVVLDTTNSSGTEIAVT</sequence>
<organism evidence="1">
    <name type="scientific">marine sediment metagenome</name>
    <dbReference type="NCBI Taxonomy" id="412755"/>
    <lineage>
        <taxon>unclassified sequences</taxon>
        <taxon>metagenomes</taxon>
        <taxon>ecological metagenomes</taxon>
    </lineage>
</organism>
<dbReference type="AlphaFoldDB" id="A0A0F9EWA9"/>
<gene>
    <name evidence="1" type="ORF">LCGC14_2025170</name>
</gene>
<proteinExistence type="predicted"/>
<comment type="caution">
    <text evidence="1">The sequence shown here is derived from an EMBL/GenBank/DDBJ whole genome shotgun (WGS) entry which is preliminary data.</text>
</comment>
<name>A0A0F9EWA9_9ZZZZ</name>